<keyword evidence="6" id="KW-0902">Two-component regulatory system</keyword>
<dbReference type="InterPro" id="IPR005467">
    <property type="entry name" value="His_kinase_dom"/>
</dbReference>
<sequence length="921" mass="105494">MARYERVKGGEKNKKTGTPFTKPELEEICQLYIEIDGKGIHENNPKIHALAAKIERTIRSVENQLLGFRSFVTGKTGRTNYNTLIPEVWRNRELFQEKEQEESQPKMTRTKFPASQNRELFQKEEQEESQPKMTRTKFPASQNRELFQKEEQEESQPKMIRTKFPASQDGNLKFRVSSGLKSIIGKDLITNDFIAVYELVKNSYDAYATQVDIIFENVLKGDTKIIIKDNGKGMNYNDLLNKWLFVAYSAKLDGTEDANITRSTKKKFFAGAKGVGRFSCDRLGGSLKLITQTNTDNSFTEVLHTDWDRFEEDSQKEFADIGVVHERLNSNPYDLTHGTVLEITNVRSNWDREKFLKLKEALAKLINPIQSETDIPDFVINLDVKEAVKLDKIETEYYKTINGPIKNFLFEKLGLKTTQIITEISDDGKTITTTLIDRDIVIYKLVEELSKKYSYLHNIKFHLFYLNQGAKVNFKKIMGVRVKEYGSVYLYKNGFRVNPYGDHGDDSLGIDVRKGQGYGRYLGLRELIGRIEINGENDDFKETSSRDGGIIKNRAYSQLKLCFEDYCLKRLEKYVVDAIKWGTFDYDDVEDLNDDETKERILSLISKLADTDTVISGEFNEDILSIVGEKQENSALNLLNKLKDKAKLTKDVETIKEVVKVEKRLDELKTIRAELEEENKIKEIEIKRNLSENLVLKSHVGVSEKELLSYHHHIGISTSVIEGYLSLMNEMVKSKGLVPVAEFNDFIKDASYELSKITTITNFATKKNYNLESEFIEDDLLFFIQSYINDVSKKVSKTFDEDPMNFEILDKVKEPFYHEFAILGVTIILDNLFKNASKAGSTLISITMKLEGNALKVFVIDNGEGVKLSVLERIFEFGVTTTDGSGMGLYHVKELMQQMNGTVEINPTNKKGAEFILTFNK</sequence>
<evidence type="ECO:0000256" key="7">
    <source>
        <dbReference type="SAM" id="Coils"/>
    </source>
</evidence>
<evidence type="ECO:0000256" key="8">
    <source>
        <dbReference type="SAM" id="MobiDB-lite"/>
    </source>
</evidence>
<evidence type="ECO:0000256" key="6">
    <source>
        <dbReference type="ARBA" id="ARBA00023012"/>
    </source>
</evidence>
<dbReference type="SMART" id="SM00387">
    <property type="entry name" value="HATPase_c"/>
    <property type="match status" value="1"/>
</dbReference>
<dbReference type="SUPFAM" id="SSF55874">
    <property type="entry name" value="ATPase domain of HSP90 chaperone/DNA topoisomerase II/histidine kinase"/>
    <property type="match status" value="2"/>
</dbReference>
<dbReference type="GO" id="GO:0016301">
    <property type="term" value="F:kinase activity"/>
    <property type="evidence" value="ECO:0007669"/>
    <property type="project" value="UniProtKB-KW"/>
</dbReference>
<dbReference type="PANTHER" id="PTHR43065:SF10">
    <property type="entry name" value="PEROXIDE STRESS-ACTIVATED HISTIDINE KINASE MAK3"/>
    <property type="match status" value="1"/>
</dbReference>
<dbReference type="GO" id="GO:0000160">
    <property type="term" value="P:phosphorelay signal transduction system"/>
    <property type="evidence" value="ECO:0007669"/>
    <property type="project" value="UniProtKB-KW"/>
</dbReference>
<proteinExistence type="predicted"/>
<evidence type="ECO:0000313" key="11">
    <source>
        <dbReference type="Proteomes" id="UP000285794"/>
    </source>
</evidence>
<comment type="caution">
    <text evidence="10">The sequence shown here is derived from an EMBL/GenBank/DDBJ whole genome shotgun (WGS) entry which is preliminary data.</text>
</comment>
<dbReference type="CDD" id="cd00075">
    <property type="entry name" value="HATPase"/>
    <property type="match status" value="1"/>
</dbReference>
<evidence type="ECO:0000256" key="4">
    <source>
        <dbReference type="ARBA" id="ARBA00022777"/>
    </source>
</evidence>
<dbReference type="PROSITE" id="PS50109">
    <property type="entry name" value="HIS_KIN"/>
    <property type="match status" value="1"/>
</dbReference>
<feature type="compositionally biased region" description="Basic and acidic residues" evidence="8">
    <location>
        <begin position="1"/>
        <end position="14"/>
    </location>
</feature>
<dbReference type="GO" id="GO:0005524">
    <property type="term" value="F:ATP binding"/>
    <property type="evidence" value="ECO:0007669"/>
    <property type="project" value="UniProtKB-KW"/>
</dbReference>
<feature type="region of interest" description="Disordered" evidence="8">
    <location>
        <begin position="1"/>
        <end position="20"/>
    </location>
</feature>
<dbReference type="Proteomes" id="UP000285794">
    <property type="component" value="Unassembled WGS sequence"/>
</dbReference>
<evidence type="ECO:0000259" key="9">
    <source>
        <dbReference type="PROSITE" id="PS50109"/>
    </source>
</evidence>
<dbReference type="EMBL" id="QQWG01000008">
    <property type="protein sequence ID" value="RRG21560.1"/>
    <property type="molecule type" value="Genomic_DNA"/>
</dbReference>
<keyword evidence="2" id="KW-0808">Transferase</keyword>
<accession>A0A425Y1I0</accession>
<keyword evidence="5 10" id="KW-0067">ATP-binding</keyword>
<evidence type="ECO:0000256" key="1">
    <source>
        <dbReference type="ARBA" id="ARBA00022553"/>
    </source>
</evidence>
<dbReference type="PANTHER" id="PTHR43065">
    <property type="entry name" value="SENSOR HISTIDINE KINASE"/>
    <property type="match status" value="1"/>
</dbReference>
<dbReference type="OrthoDB" id="9816482at2"/>
<organism evidence="10 11">
    <name type="scientific">Ancylomarina euxinus</name>
    <dbReference type="NCBI Taxonomy" id="2283627"/>
    <lineage>
        <taxon>Bacteria</taxon>
        <taxon>Pseudomonadati</taxon>
        <taxon>Bacteroidota</taxon>
        <taxon>Bacteroidia</taxon>
        <taxon>Marinilabiliales</taxon>
        <taxon>Marinifilaceae</taxon>
        <taxon>Ancylomarina</taxon>
    </lineage>
</organism>
<feature type="coiled-coil region" evidence="7">
    <location>
        <begin position="658"/>
        <end position="692"/>
    </location>
</feature>
<gene>
    <name evidence="10" type="ORF">DWB61_09780</name>
</gene>
<protein>
    <submittedName>
        <fullName evidence="10">ATP-binding protein</fullName>
    </submittedName>
</protein>
<dbReference type="AlphaFoldDB" id="A0A425Y1I0"/>
<feature type="region of interest" description="Disordered" evidence="8">
    <location>
        <begin position="97"/>
        <end position="158"/>
    </location>
</feature>
<dbReference type="RefSeq" id="WP_125030712.1">
    <property type="nucleotide sequence ID" value="NZ_JAPXVP010000001.1"/>
</dbReference>
<dbReference type="Pfam" id="PF13589">
    <property type="entry name" value="HATPase_c_3"/>
    <property type="match status" value="1"/>
</dbReference>
<keyword evidence="1" id="KW-0597">Phosphoprotein</keyword>
<keyword evidence="11" id="KW-1185">Reference proteome</keyword>
<evidence type="ECO:0000256" key="3">
    <source>
        <dbReference type="ARBA" id="ARBA00022741"/>
    </source>
</evidence>
<dbReference type="InterPro" id="IPR036890">
    <property type="entry name" value="HATPase_C_sf"/>
</dbReference>
<evidence type="ECO:0000256" key="5">
    <source>
        <dbReference type="ARBA" id="ARBA00022840"/>
    </source>
</evidence>
<reference evidence="10 11" key="1">
    <citation type="submission" date="2018-07" db="EMBL/GenBank/DDBJ databases">
        <title>Draft genome sequence of Ancylomarina sp. M1P.</title>
        <authorList>
            <person name="Yadav S."/>
            <person name="Villanueva L."/>
            <person name="Damste J.S.S."/>
        </authorList>
    </citation>
    <scope>NUCLEOTIDE SEQUENCE [LARGE SCALE GENOMIC DNA]</scope>
    <source>
        <strain evidence="10 11">M1P</strain>
    </source>
</reference>
<keyword evidence="7" id="KW-0175">Coiled coil</keyword>
<name>A0A425Y1I0_9BACT</name>
<keyword evidence="3" id="KW-0547">Nucleotide-binding</keyword>
<dbReference type="Pfam" id="PF02518">
    <property type="entry name" value="HATPase_c"/>
    <property type="match status" value="1"/>
</dbReference>
<dbReference type="InterPro" id="IPR003594">
    <property type="entry name" value="HATPase_dom"/>
</dbReference>
<feature type="domain" description="Histidine kinase" evidence="9">
    <location>
        <begin position="828"/>
        <end position="921"/>
    </location>
</feature>
<evidence type="ECO:0000256" key="2">
    <source>
        <dbReference type="ARBA" id="ARBA00022679"/>
    </source>
</evidence>
<dbReference type="Gene3D" id="3.30.565.10">
    <property type="entry name" value="Histidine kinase-like ATPase, C-terminal domain"/>
    <property type="match status" value="2"/>
</dbReference>
<evidence type="ECO:0000313" key="10">
    <source>
        <dbReference type="EMBL" id="RRG21560.1"/>
    </source>
</evidence>
<keyword evidence="4" id="KW-0418">Kinase</keyword>